<keyword evidence="5" id="KW-1185">Reference proteome</keyword>
<comment type="similarity">
    <text evidence="1">Belongs to the GSP E family.</text>
</comment>
<evidence type="ECO:0000256" key="1">
    <source>
        <dbReference type="ARBA" id="ARBA00006611"/>
    </source>
</evidence>
<feature type="compositionally biased region" description="Low complexity" evidence="2">
    <location>
        <begin position="16"/>
        <end position="36"/>
    </location>
</feature>
<dbReference type="NCBIfam" id="TIGR03819">
    <property type="entry name" value="heli_sec_ATPase"/>
    <property type="match status" value="1"/>
</dbReference>
<evidence type="ECO:0000259" key="3">
    <source>
        <dbReference type="Pfam" id="PF00437"/>
    </source>
</evidence>
<dbReference type="EMBL" id="BAABEO010000008">
    <property type="protein sequence ID" value="GAA3674838.1"/>
    <property type="molecule type" value="Genomic_DNA"/>
</dbReference>
<dbReference type="InterPro" id="IPR001482">
    <property type="entry name" value="T2SS/T4SS_dom"/>
</dbReference>
<dbReference type="InterPro" id="IPR050921">
    <property type="entry name" value="T4SS_GSP_E_ATPase"/>
</dbReference>
<dbReference type="Pfam" id="PF00437">
    <property type="entry name" value="T2SSE"/>
    <property type="match status" value="1"/>
</dbReference>
<protein>
    <submittedName>
        <fullName evidence="4">TadA family conjugal transfer-associated ATPase</fullName>
    </submittedName>
</protein>
<dbReference type="PANTHER" id="PTHR30486:SF6">
    <property type="entry name" value="TYPE IV PILUS RETRACTATION ATPASE PILT"/>
    <property type="match status" value="1"/>
</dbReference>
<dbReference type="InterPro" id="IPR027417">
    <property type="entry name" value="P-loop_NTPase"/>
</dbReference>
<dbReference type="PANTHER" id="PTHR30486">
    <property type="entry name" value="TWITCHING MOTILITY PROTEIN PILT"/>
    <property type="match status" value="1"/>
</dbReference>
<reference evidence="5" key="1">
    <citation type="journal article" date="2019" name="Int. J. Syst. Evol. Microbiol.">
        <title>The Global Catalogue of Microorganisms (GCM) 10K type strain sequencing project: providing services to taxonomists for standard genome sequencing and annotation.</title>
        <authorList>
            <consortium name="The Broad Institute Genomics Platform"/>
            <consortium name="The Broad Institute Genome Sequencing Center for Infectious Disease"/>
            <person name="Wu L."/>
            <person name="Ma J."/>
        </authorList>
    </citation>
    <scope>NUCLEOTIDE SEQUENCE [LARGE SCALE GENOMIC DNA]</scope>
    <source>
        <strain evidence="5">JCM 30742</strain>
    </source>
</reference>
<evidence type="ECO:0000256" key="2">
    <source>
        <dbReference type="SAM" id="MobiDB-lite"/>
    </source>
</evidence>
<dbReference type="Gene3D" id="3.30.450.380">
    <property type="match status" value="1"/>
</dbReference>
<name>A0ABP7C323_9MICC</name>
<proteinExistence type="inferred from homology"/>
<gene>
    <name evidence="4" type="ORF">GCM10023081_11570</name>
</gene>
<dbReference type="Proteomes" id="UP001500752">
    <property type="component" value="Unassembled WGS sequence"/>
</dbReference>
<accession>A0ABP7C323</accession>
<organism evidence="4 5">
    <name type="scientific">Arthrobacter ginkgonis</name>
    <dbReference type="NCBI Taxonomy" id="1630594"/>
    <lineage>
        <taxon>Bacteria</taxon>
        <taxon>Bacillati</taxon>
        <taxon>Actinomycetota</taxon>
        <taxon>Actinomycetes</taxon>
        <taxon>Micrococcales</taxon>
        <taxon>Micrococcaceae</taxon>
        <taxon>Arthrobacter</taxon>
    </lineage>
</organism>
<dbReference type="InterPro" id="IPR022399">
    <property type="entry name" value="TadA-like_ATPase"/>
</dbReference>
<evidence type="ECO:0000313" key="5">
    <source>
        <dbReference type="Proteomes" id="UP001500752"/>
    </source>
</evidence>
<dbReference type="CDD" id="cd01130">
    <property type="entry name" value="VirB11-like_ATPase"/>
    <property type="match status" value="1"/>
</dbReference>
<dbReference type="Gene3D" id="3.40.50.300">
    <property type="entry name" value="P-loop containing nucleotide triphosphate hydrolases"/>
    <property type="match status" value="1"/>
</dbReference>
<evidence type="ECO:0000313" key="4">
    <source>
        <dbReference type="EMBL" id="GAA3674838.1"/>
    </source>
</evidence>
<sequence>MSSTPAGEGGQGAQGAHGPEAATATRRGRRAWSSAALPAHTSAGPRDERLLEEVRGRAAAGNGRLSGADLAGAVRSSGLAVGSGSAQRAVRRLQEDLHGLGPLQALADEPGTTDVLVDGGGAVWVDGTGGLRPTGIRLVDPEEVRALAVRLAAAGGRRLDDAVPFADVVLGRYRIHAVLPPVSTGGPLVSVRIRHRSSMGLGEALPDGTVDAWLGPLRAIVAARLNFLVSGGTGSGKTTLLGAMLSAADPAERLLLVEDAQELAPEHPHVVGIQCRTGNIEGAGQVTLTDLVRQALRMRPDRLVVGECRGAEVREFLGAMNTGHDGAGGTIHASSAGAVPARLAAMGALAGMGPEAVALQAASALDLVVHMARPGGRRMPVEIGRLVHRSNAAGAKAEAGEGHGPGGAGLAVVTVARRTPEGRLELGPAAEWFRHTLAERSIPPPW</sequence>
<dbReference type="SUPFAM" id="SSF52540">
    <property type="entry name" value="P-loop containing nucleoside triphosphate hydrolases"/>
    <property type="match status" value="1"/>
</dbReference>
<feature type="region of interest" description="Disordered" evidence="2">
    <location>
        <begin position="1"/>
        <end position="49"/>
    </location>
</feature>
<feature type="domain" description="Bacterial type II secretion system protein E" evidence="3">
    <location>
        <begin position="173"/>
        <end position="373"/>
    </location>
</feature>
<comment type="caution">
    <text evidence="4">The sequence shown here is derived from an EMBL/GenBank/DDBJ whole genome shotgun (WGS) entry which is preliminary data.</text>
</comment>